<dbReference type="Pfam" id="PF00563">
    <property type="entry name" value="EAL"/>
    <property type="match status" value="1"/>
</dbReference>
<dbReference type="InterPro" id="IPR001633">
    <property type="entry name" value="EAL_dom"/>
</dbReference>
<dbReference type="Gene3D" id="3.20.20.450">
    <property type="entry name" value="EAL domain"/>
    <property type="match status" value="1"/>
</dbReference>
<dbReference type="AlphaFoldDB" id="A0A1G4YXN5"/>
<name>A0A1G4YXN5_9ACTN</name>
<sequence>MARSMVAIAEVPGEAGILDELVASSRRLLSAQFGIALLVGADGQTTALSHQGMSPVDVGAMPRLPRPVGLIGAVLAGEVLRLERMADHPAAVGFPDGHVPMGPLLATPVTVNDAVLGALYLARTPEQPPFTADEEAAACALARLAGLVVVVRRRMNGHRDVLDGLATMGLGLTETSPATTGSIDHLVASARDVLGVDVAFLSHLAGGQQTWTHVSSRPGGPSPEQGLCLPEEAGYCSAMLRGDLPSSVPDTTEHPVTAAMPVTAALGVGSYNGVPVVLADGTVHGTLCTLDRAATSTADGAARTETLQVLARLVAFQVDRHLAERRRTAVDRALLEPLLDGSRRTTVLQPIVELASGTTVGYEALSRFTDTYGGPLRPDLVFAEAARLDLGVRLEQRALASALALLPRIAEDRYLSVNLSPDALTDPATHDLLATVPAHRLLVEITEHDAVLDYPALTRHLEHLRGRGMRIAIDDAGSGYASLAHITRLDADVIKLDIALVRDIDTDRNRRAVARALIAYAAETGATLVAEGIESTAERDQLLALGAPLGQGYLLGRPRPAEELVPLPRRTALAPRPRPAGSSPAPRVQAAAAAGVATAALGPWHSTE</sequence>
<dbReference type="RefSeq" id="WP_243470107.1">
    <property type="nucleotide sequence ID" value="NZ_FMUH01000007.1"/>
</dbReference>
<feature type="domain" description="EAL" evidence="2">
    <location>
        <begin position="327"/>
        <end position="572"/>
    </location>
</feature>
<protein>
    <submittedName>
        <fullName evidence="3">EAL domain, c-di-GMP-specific phosphodiesterase class I (Or its enzymatically inactive variant)</fullName>
    </submittedName>
</protein>
<evidence type="ECO:0000313" key="3">
    <source>
        <dbReference type="EMBL" id="SCX58222.1"/>
    </source>
</evidence>
<organism evidence="3 4">
    <name type="scientific">Klenkia marina</name>
    <dbReference type="NCBI Taxonomy" id="1960309"/>
    <lineage>
        <taxon>Bacteria</taxon>
        <taxon>Bacillati</taxon>
        <taxon>Actinomycetota</taxon>
        <taxon>Actinomycetes</taxon>
        <taxon>Geodermatophilales</taxon>
        <taxon>Geodermatophilaceae</taxon>
        <taxon>Klenkia</taxon>
    </lineage>
</organism>
<dbReference type="InterPro" id="IPR003018">
    <property type="entry name" value="GAF"/>
</dbReference>
<dbReference type="GO" id="GO:0071111">
    <property type="term" value="F:cyclic-guanylate-specific phosphodiesterase activity"/>
    <property type="evidence" value="ECO:0007669"/>
    <property type="project" value="InterPro"/>
</dbReference>
<accession>A0A1G4YXN5</accession>
<reference evidence="4" key="1">
    <citation type="submission" date="2016-10" db="EMBL/GenBank/DDBJ databases">
        <authorList>
            <person name="Varghese N."/>
            <person name="Submissions S."/>
        </authorList>
    </citation>
    <scope>NUCLEOTIDE SEQUENCE [LARGE SCALE GENOMIC DNA]</scope>
    <source>
        <strain evidence="4">DSM 45722</strain>
    </source>
</reference>
<feature type="region of interest" description="Disordered" evidence="1">
    <location>
        <begin position="572"/>
        <end position="592"/>
    </location>
</feature>
<keyword evidence="4" id="KW-1185">Reference proteome</keyword>
<dbReference type="SUPFAM" id="SSF55781">
    <property type="entry name" value="GAF domain-like"/>
    <property type="match status" value="2"/>
</dbReference>
<dbReference type="InterPro" id="IPR029016">
    <property type="entry name" value="GAF-like_dom_sf"/>
</dbReference>
<evidence type="ECO:0000256" key="1">
    <source>
        <dbReference type="SAM" id="MobiDB-lite"/>
    </source>
</evidence>
<dbReference type="PROSITE" id="PS50883">
    <property type="entry name" value="EAL"/>
    <property type="match status" value="1"/>
</dbReference>
<dbReference type="EMBL" id="FMUH01000007">
    <property type="protein sequence ID" value="SCX58222.1"/>
    <property type="molecule type" value="Genomic_DNA"/>
</dbReference>
<gene>
    <name evidence="3" type="ORF">SAMN03159343_3732</name>
</gene>
<evidence type="ECO:0000313" key="4">
    <source>
        <dbReference type="Proteomes" id="UP000198981"/>
    </source>
</evidence>
<dbReference type="InterPro" id="IPR050706">
    <property type="entry name" value="Cyclic-di-GMP_PDE-like"/>
</dbReference>
<dbReference type="Proteomes" id="UP000198981">
    <property type="component" value="Unassembled WGS sequence"/>
</dbReference>
<evidence type="ECO:0000259" key="2">
    <source>
        <dbReference type="PROSITE" id="PS50883"/>
    </source>
</evidence>
<proteinExistence type="predicted"/>
<dbReference type="CDD" id="cd01948">
    <property type="entry name" value="EAL"/>
    <property type="match status" value="1"/>
</dbReference>
<dbReference type="SMART" id="SM00065">
    <property type="entry name" value="GAF"/>
    <property type="match status" value="2"/>
</dbReference>
<dbReference type="Pfam" id="PF13185">
    <property type="entry name" value="GAF_2"/>
    <property type="match status" value="1"/>
</dbReference>
<dbReference type="STRING" id="1960309.SAMN03159343_3732"/>
<dbReference type="InterPro" id="IPR035919">
    <property type="entry name" value="EAL_sf"/>
</dbReference>
<dbReference type="Gene3D" id="3.30.450.40">
    <property type="match status" value="2"/>
</dbReference>
<dbReference type="Pfam" id="PF01590">
    <property type="entry name" value="GAF"/>
    <property type="match status" value="1"/>
</dbReference>
<dbReference type="PANTHER" id="PTHR33121:SF15">
    <property type="entry name" value="BLUE LIGHT- AND TEMPERATURE-REGULATED ANTIREPRESSOR BLUF"/>
    <property type="match status" value="1"/>
</dbReference>
<dbReference type="PANTHER" id="PTHR33121">
    <property type="entry name" value="CYCLIC DI-GMP PHOSPHODIESTERASE PDEF"/>
    <property type="match status" value="1"/>
</dbReference>
<dbReference type="SMART" id="SM00052">
    <property type="entry name" value="EAL"/>
    <property type="match status" value="1"/>
</dbReference>
<dbReference type="SUPFAM" id="SSF141868">
    <property type="entry name" value="EAL domain-like"/>
    <property type="match status" value="1"/>
</dbReference>